<dbReference type="Pfam" id="PF07818">
    <property type="entry name" value="HCNGP"/>
    <property type="match status" value="1"/>
</dbReference>
<keyword evidence="1" id="KW-0175">Coiled coil</keyword>
<feature type="compositionally biased region" description="Acidic residues" evidence="2">
    <location>
        <begin position="13"/>
        <end position="22"/>
    </location>
</feature>
<sequence>MNSALASLTETYTDSENEDNHEDDVSRLDPEEKQIKAEIIIQPKKSSKHPRRLVSYNDNEAHEDASDDELNTSEEIPPEKDNETEEEEDGGDKFAKYFKKYGFHLPPEPKTKSDPKLQETISNIYQKIKNSEFDLNQYIQEKKEFRNPSIYDKLIQFFDLNELGTNFPPEIYDVSIYGPESYYEELAKAQKQEMDKLEKQKKENIKTEVIVKESTKRKSKWDQQAPVSVTSSITTSSSSTSGKTTVISAFGTLKKPKV</sequence>
<reference evidence="3 4" key="1">
    <citation type="submission" date="2015-04" db="EMBL/GenBank/DDBJ databases">
        <authorList>
            <person name="Syromyatnikov M.Y."/>
            <person name="Popov V.N."/>
        </authorList>
    </citation>
    <scope>NUCLEOTIDE SEQUENCE [LARGE SCALE GENOMIC DNA]</scope>
</reference>
<feature type="region of interest" description="Disordered" evidence="2">
    <location>
        <begin position="1"/>
        <end position="92"/>
    </location>
</feature>
<evidence type="ECO:0000313" key="4">
    <source>
        <dbReference type="Proteomes" id="UP000183832"/>
    </source>
</evidence>
<evidence type="ECO:0000313" key="3">
    <source>
        <dbReference type="EMBL" id="CRK93467.1"/>
    </source>
</evidence>
<dbReference type="STRING" id="568069.A0A1J1HZS6"/>
<feature type="coiled-coil region" evidence="1">
    <location>
        <begin position="180"/>
        <end position="207"/>
    </location>
</feature>
<dbReference type="Proteomes" id="UP000183832">
    <property type="component" value="Unassembled WGS sequence"/>
</dbReference>
<dbReference type="PANTHER" id="PTHR13464">
    <property type="entry name" value="TRANSCRIPTIONAL REGULATOR PROTEIN HCNGP"/>
    <property type="match status" value="1"/>
</dbReference>
<feature type="compositionally biased region" description="Polar residues" evidence="2">
    <location>
        <begin position="1"/>
        <end position="12"/>
    </location>
</feature>
<dbReference type="OrthoDB" id="1714508at2759"/>
<gene>
    <name evidence="3" type="primary">putative SAP30-binding protein</name>
    <name evidence="3" type="ORF">CLUMA_CG007003</name>
</gene>
<keyword evidence="4" id="KW-1185">Reference proteome</keyword>
<dbReference type="EMBL" id="CVRI01000037">
    <property type="protein sequence ID" value="CRK93467.1"/>
    <property type="molecule type" value="Genomic_DNA"/>
</dbReference>
<dbReference type="AlphaFoldDB" id="A0A1J1HZS6"/>
<evidence type="ECO:0000256" key="2">
    <source>
        <dbReference type="SAM" id="MobiDB-lite"/>
    </source>
</evidence>
<name>A0A1J1HZS6_9DIPT</name>
<organism evidence="3 4">
    <name type="scientific">Clunio marinus</name>
    <dbReference type="NCBI Taxonomy" id="568069"/>
    <lineage>
        <taxon>Eukaryota</taxon>
        <taxon>Metazoa</taxon>
        <taxon>Ecdysozoa</taxon>
        <taxon>Arthropoda</taxon>
        <taxon>Hexapoda</taxon>
        <taxon>Insecta</taxon>
        <taxon>Pterygota</taxon>
        <taxon>Neoptera</taxon>
        <taxon>Endopterygota</taxon>
        <taxon>Diptera</taxon>
        <taxon>Nematocera</taxon>
        <taxon>Chironomoidea</taxon>
        <taxon>Chironomidae</taxon>
        <taxon>Clunio</taxon>
    </lineage>
</organism>
<dbReference type="GO" id="GO:0005634">
    <property type="term" value="C:nucleus"/>
    <property type="evidence" value="ECO:0007669"/>
    <property type="project" value="TreeGrafter"/>
</dbReference>
<protein>
    <submittedName>
        <fullName evidence="3">CLUMA_CG007003, isoform A</fullName>
    </submittedName>
</protein>
<evidence type="ECO:0000256" key="1">
    <source>
        <dbReference type="SAM" id="Coils"/>
    </source>
</evidence>
<feature type="compositionally biased region" description="Basic and acidic residues" evidence="2">
    <location>
        <begin position="23"/>
        <end position="36"/>
    </location>
</feature>
<proteinExistence type="predicted"/>
<accession>A0A1J1HZS6</accession>
<dbReference type="GO" id="GO:0006355">
    <property type="term" value="P:regulation of DNA-templated transcription"/>
    <property type="evidence" value="ECO:0007669"/>
    <property type="project" value="InterPro"/>
</dbReference>
<dbReference type="PANTHER" id="PTHR13464:SF0">
    <property type="entry name" value="SAP30-BINDING PROTEIN"/>
    <property type="match status" value="1"/>
</dbReference>
<dbReference type="InterPro" id="IPR012479">
    <property type="entry name" value="SAP30BP"/>
</dbReference>